<dbReference type="PANTHER" id="PTHR23225">
    <property type="entry name" value="ZINC FINGER PROTEIN"/>
    <property type="match status" value="1"/>
</dbReference>
<dbReference type="Proteomes" id="UP000054321">
    <property type="component" value="Unassembled WGS sequence"/>
</dbReference>
<keyword evidence="5" id="KW-1185">Reference proteome</keyword>
<feature type="compositionally biased region" description="Low complexity" evidence="2">
    <location>
        <begin position="1285"/>
        <end position="1297"/>
    </location>
</feature>
<feature type="region of interest" description="Disordered" evidence="2">
    <location>
        <begin position="1366"/>
        <end position="1438"/>
    </location>
</feature>
<reference evidence="5" key="2">
    <citation type="submission" date="2015-01" db="EMBL/GenBank/DDBJ databases">
        <title>Evolutionary Origins and Diversification of the Mycorrhizal Mutualists.</title>
        <authorList>
            <consortium name="DOE Joint Genome Institute"/>
            <consortium name="Mycorrhizal Genomics Consortium"/>
            <person name="Kohler A."/>
            <person name="Kuo A."/>
            <person name="Nagy L.G."/>
            <person name="Floudas D."/>
            <person name="Copeland A."/>
            <person name="Barry K.W."/>
            <person name="Cichocki N."/>
            <person name="Veneault-Fourrey C."/>
            <person name="LaButti K."/>
            <person name="Lindquist E.A."/>
            <person name="Lipzen A."/>
            <person name="Lundell T."/>
            <person name="Morin E."/>
            <person name="Murat C."/>
            <person name="Riley R."/>
            <person name="Ohm R."/>
            <person name="Sun H."/>
            <person name="Tunlid A."/>
            <person name="Henrissat B."/>
            <person name="Grigoriev I.V."/>
            <person name="Hibbett D.S."/>
            <person name="Martin F."/>
        </authorList>
    </citation>
    <scope>NUCLEOTIDE SEQUENCE [LARGE SCALE GENOMIC DNA]</scope>
    <source>
        <strain evidence="5">Zn</strain>
    </source>
</reference>
<keyword evidence="1" id="KW-0539">Nucleus</keyword>
<feature type="compositionally biased region" description="Basic and acidic residues" evidence="2">
    <location>
        <begin position="1419"/>
        <end position="1436"/>
    </location>
</feature>
<dbReference type="InterPro" id="IPR013087">
    <property type="entry name" value="Znf_C2H2_type"/>
</dbReference>
<dbReference type="InterPro" id="IPR001138">
    <property type="entry name" value="Zn2Cys6_DnaBD"/>
</dbReference>
<accession>A0A0C3DCM1</accession>
<evidence type="ECO:0000256" key="1">
    <source>
        <dbReference type="ARBA" id="ARBA00023242"/>
    </source>
</evidence>
<feature type="compositionally biased region" description="Basic and acidic residues" evidence="2">
    <location>
        <begin position="1008"/>
        <end position="1021"/>
    </location>
</feature>
<dbReference type="HOGENOM" id="CLU_239056_0_0_1"/>
<dbReference type="SMART" id="SM00355">
    <property type="entry name" value="ZnF_C2H2"/>
    <property type="match status" value="4"/>
</dbReference>
<proteinExistence type="predicted"/>
<feature type="domain" description="Zn(2)-C6 fungal-type" evidence="3">
    <location>
        <begin position="1033"/>
        <end position="1062"/>
    </location>
</feature>
<dbReference type="SMART" id="SM00066">
    <property type="entry name" value="GAL4"/>
    <property type="match status" value="1"/>
</dbReference>
<reference evidence="4 5" key="1">
    <citation type="submission" date="2014-04" db="EMBL/GenBank/DDBJ databases">
        <authorList>
            <consortium name="DOE Joint Genome Institute"/>
            <person name="Kuo A."/>
            <person name="Martino E."/>
            <person name="Perotto S."/>
            <person name="Kohler A."/>
            <person name="Nagy L.G."/>
            <person name="Floudas D."/>
            <person name="Copeland A."/>
            <person name="Barry K.W."/>
            <person name="Cichocki N."/>
            <person name="Veneault-Fourrey C."/>
            <person name="LaButti K."/>
            <person name="Lindquist E.A."/>
            <person name="Lipzen A."/>
            <person name="Lundell T."/>
            <person name="Morin E."/>
            <person name="Murat C."/>
            <person name="Sun H."/>
            <person name="Tunlid A."/>
            <person name="Henrissat B."/>
            <person name="Grigoriev I.V."/>
            <person name="Hibbett D.S."/>
            <person name="Martin F."/>
            <person name="Nordberg H.P."/>
            <person name="Cantor M.N."/>
            <person name="Hua S.X."/>
        </authorList>
    </citation>
    <scope>NUCLEOTIDE SEQUENCE [LARGE SCALE GENOMIC DNA]</scope>
    <source>
        <strain evidence="4 5">Zn</strain>
    </source>
</reference>
<feature type="region of interest" description="Disordered" evidence="2">
    <location>
        <begin position="66"/>
        <end position="95"/>
    </location>
</feature>
<feature type="region of interest" description="Disordered" evidence="2">
    <location>
        <begin position="1278"/>
        <end position="1297"/>
    </location>
</feature>
<evidence type="ECO:0000259" key="3">
    <source>
        <dbReference type="PROSITE" id="PS50048"/>
    </source>
</evidence>
<evidence type="ECO:0000313" key="4">
    <source>
        <dbReference type="EMBL" id="KIM99682.1"/>
    </source>
</evidence>
<dbReference type="InParanoid" id="A0A0C3DCM1"/>
<feature type="region of interest" description="Disordered" evidence="2">
    <location>
        <begin position="984"/>
        <end position="1029"/>
    </location>
</feature>
<dbReference type="EMBL" id="KN832878">
    <property type="protein sequence ID" value="KIM99682.1"/>
    <property type="molecule type" value="Genomic_DNA"/>
</dbReference>
<dbReference type="Gene3D" id="4.10.240.10">
    <property type="entry name" value="Zn(2)-C6 fungal-type DNA-binding domain"/>
    <property type="match status" value="1"/>
</dbReference>
<dbReference type="PANTHER" id="PTHR23225:SF2">
    <property type="entry name" value="AT09679P-RELATED"/>
    <property type="match status" value="1"/>
</dbReference>
<name>A0A0C3DCM1_OIDMZ</name>
<feature type="compositionally biased region" description="Acidic residues" evidence="2">
    <location>
        <begin position="238"/>
        <end position="250"/>
    </location>
</feature>
<dbReference type="InterPro" id="IPR039970">
    <property type="entry name" value="TF_Grauzone"/>
</dbReference>
<dbReference type="GO" id="GO:0000981">
    <property type="term" value="F:DNA-binding transcription factor activity, RNA polymerase II-specific"/>
    <property type="evidence" value="ECO:0007669"/>
    <property type="project" value="InterPro"/>
</dbReference>
<dbReference type="GO" id="GO:0008270">
    <property type="term" value="F:zinc ion binding"/>
    <property type="evidence" value="ECO:0007669"/>
    <property type="project" value="InterPro"/>
</dbReference>
<gene>
    <name evidence="4" type="ORF">OIDMADRAFT_55594</name>
</gene>
<protein>
    <recommendedName>
        <fullName evidence="3">Zn(2)-C6 fungal-type domain-containing protein</fullName>
    </recommendedName>
</protein>
<feature type="region of interest" description="Disordered" evidence="2">
    <location>
        <begin position="238"/>
        <end position="260"/>
    </location>
</feature>
<dbReference type="CDD" id="cd00067">
    <property type="entry name" value="GAL4"/>
    <property type="match status" value="1"/>
</dbReference>
<dbReference type="Pfam" id="PF00172">
    <property type="entry name" value="Zn_clus"/>
    <property type="match status" value="1"/>
</dbReference>
<evidence type="ECO:0000313" key="5">
    <source>
        <dbReference type="Proteomes" id="UP000054321"/>
    </source>
</evidence>
<evidence type="ECO:0000256" key="2">
    <source>
        <dbReference type="SAM" id="MobiDB-lite"/>
    </source>
</evidence>
<dbReference type="PROSITE" id="PS50048">
    <property type="entry name" value="ZN2_CY6_FUNGAL_2"/>
    <property type="match status" value="1"/>
</dbReference>
<dbReference type="InterPro" id="IPR036864">
    <property type="entry name" value="Zn2-C6_fun-type_DNA-bd_sf"/>
</dbReference>
<dbReference type="SUPFAM" id="SSF57701">
    <property type="entry name" value="Zn2/Cys6 DNA-binding domain"/>
    <property type="match status" value="1"/>
</dbReference>
<sequence>MSYGTPFRPLTKAVSFSPGSMSIQPLHPLDECVGDDQEAQRPFNSSGPTLPAKLINRPSVDAIPSFPFPADPRMVSQGPSQGLSTPTSSSARSLGTDPDWYPDAYNIRQAHDNLPFPNNMPYMSPELETVCTVQPQVAIFGSSAGFPYINISQVETSSDPLDYTELTDNVFEPGERYLDLEQTEFAIKVDPRPSRGSKAYRANRRSLASNGRQQGPIDAGYIQEQDLLQVTTDIDRDIEEDDEVPEEEASDTNYTPKRSNRHHTTYTFMSVPLSCARCSCGIKSESLRASKSSRGLSELMCKSCRAIVKDQAARQLHVRKEHTRAFTCVFNFAGCPRTFASKIKWKRHVATQHLNFNIWVCNLDTCGKAHAESSSSLKKESEGMSIKGAIFNRKDLFTQHLRRMHAPNRKRPDNQKTTWDDRIKELQKECLHINRQGPRALKCPVADCLTCFSGSKCWDDYMEHVAKHLEKVAETRGAASVRYENDELLVKWAQSEGITDHVDGVYQLTRMNICLQGLDEDAEASGQESCASATPHFPALDLSAVTYSEQTVVTKHEKLPNVQANKIEYTDSGYASALNSNYSFNGQGVFDKAEFSNPDAADTVGDDIQTTYSAATTVIPEIARQSISDVCKDIYNRLEPHIDNKTWESLSSTIPERIKILALKIGSGSSDEFNRRIMHFVHKHHQAITSQLHLMFHQPESRTDAPESMSLLDKMSMWVRKPGNDEQKVDNSSFFEGIEDLEEEHQAEEDDINDPELSAYSKAIMNSRAYEWLISSLLKEYSLHWDKAQPRIMMQEIREKILKKLPTGTISKNRAPSTYKVAFHLPWAPLNLDLENGDNKCPILPGQTLSECIVLTCSSADQVQVTTVRQYLDQIWPSGGTELLCIFQKALRGISHATMLPDKTEIGAILEDSGMVIWVAGSPYSIAECGEQLAWLVAALQHSDSDTVVYSTPIITEYETHMNYDEHLSEVLQKPSQCVDVWQRREHKQTSPAEDDRSASTSYSAYGTERRDISTQVDPKDRKRNFSSRTKTGCRTCGRRKKKCDETRPECRNCLRGGFVCSGYQQLGQRPKLEQTLEQKPASISLQSKTDYTKITYRQSDKDKSADQPCQHRWSLGSDHKFLGMTPALSPLQKMQWHNTLSKSPSIIVRGFPTVRRPDHCPGVEVPPKILFDLVRPQNLKITDGRVILQGQCKTLGLARKTTGVLLWHVLLSTPVCSCRPHILEDEALPSISVDELWHYRHILGDCDSTRASFDNDGSPALPASEEGALREHMDCSKNSSVACDSPPDTSGSTSGSAMITDALAVSLDSDLLSMSDTSEDMIIRPSDPEDAMYPIINAVVCRLLREYKRVGKVDEFEKFDSAADNEFTNDNRSPGRGGGTSQASSNSFCAPLAPSQGSQGSCRKRNRFAKDDDDADGDESRRRQTKRPRPDDSGRPSKLLACPFWKLDPGKYSSCFRMTLKGISRVKQHLDRKHAPDFYCEFCLLVSLDEQSHQSHIKSRSCSFQSCEFTGITHSQRHQLSRKSKPNLPESDQWFAIWDIVFPEQSRPTSAYMDPDLSEDLCQFREYAQRLGPARLAEVMQANAPVAALEMLQEEIGSVLESVISQGLNTLFEEWLSSRASAPLIASSETLSLRGQGNPWTVQPTRQQTPASSFADSGVVLGSQVLSGQSREETYPPRPYQEPIEDQLIQTPRDLTTIEYVNSFSQNVGQTPNFPVIESIPQAIWSLGENVDEAFVFDNPSYHVDDPFPWPNSRFEDQSLD</sequence>
<dbReference type="STRING" id="913774.A0A0C3DCM1"/>
<dbReference type="OrthoDB" id="3521097at2759"/>
<organism evidence="4 5">
    <name type="scientific">Oidiodendron maius (strain Zn)</name>
    <dbReference type="NCBI Taxonomy" id="913774"/>
    <lineage>
        <taxon>Eukaryota</taxon>
        <taxon>Fungi</taxon>
        <taxon>Dikarya</taxon>
        <taxon>Ascomycota</taxon>
        <taxon>Pezizomycotina</taxon>
        <taxon>Leotiomycetes</taxon>
        <taxon>Leotiomycetes incertae sedis</taxon>
        <taxon>Myxotrichaceae</taxon>
        <taxon>Oidiodendron</taxon>
    </lineage>
</organism>
<feature type="compositionally biased region" description="Polar residues" evidence="2">
    <location>
        <begin position="77"/>
        <end position="93"/>
    </location>
</feature>